<dbReference type="eggNOG" id="COG3572">
    <property type="taxonomic scope" value="Bacteria"/>
</dbReference>
<feature type="signal peptide" evidence="1">
    <location>
        <begin position="1"/>
        <end position="30"/>
    </location>
</feature>
<accession>B2T1B0</accession>
<dbReference type="STRING" id="398527.Bphyt_1048"/>
<dbReference type="HOGENOM" id="CLU_102167_1_0_4"/>
<feature type="domain" description="Chalcone isomerase" evidence="2">
    <location>
        <begin position="70"/>
        <end position="179"/>
    </location>
</feature>
<dbReference type="InterPro" id="IPR016087">
    <property type="entry name" value="Chalcone_isomerase"/>
</dbReference>
<dbReference type="KEGG" id="bpy:Bphyt_1048"/>
<gene>
    <name evidence="3" type="ordered locus">Bphyt_1048</name>
</gene>
<dbReference type="EMBL" id="CP001052">
    <property type="protein sequence ID" value="ACD15467.1"/>
    <property type="molecule type" value="Genomic_DNA"/>
</dbReference>
<protein>
    <recommendedName>
        <fullName evidence="2">Chalcone isomerase domain-containing protein</fullName>
    </recommendedName>
</protein>
<keyword evidence="1" id="KW-0732">Signal</keyword>
<dbReference type="RefSeq" id="WP_012432097.1">
    <property type="nucleotide sequence ID" value="NC_010681.1"/>
</dbReference>
<evidence type="ECO:0000313" key="3">
    <source>
        <dbReference type="EMBL" id="ACD15467.1"/>
    </source>
</evidence>
<organism evidence="3 4">
    <name type="scientific">Paraburkholderia phytofirmans (strain DSM 17436 / LMG 22146 / PsJN)</name>
    <name type="common">Burkholderia phytofirmans</name>
    <dbReference type="NCBI Taxonomy" id="398527"/>
    <lineage>
        <taxon>Bacteria</taxon>
        <taxon>Pseudomonadati</taxon>
        <taxon>Pseudomonadota</taxon>
        <taxon>Betaproteobacteria</taxon>
        <taxon>Burkholderiales</taxon>
        <taxon>Burkholderiaceae</taxon>
        <taxon>Paraburkholderia</taxon>
    </lineage>
</organism>
<name>B2T1B0_PARPJ</name>
<evidence type="ECO:0000313" key="4">
    <source>
        <dbReference type="Proteomes" id="UP000001739"/>
    </source>
</evidence>
<evidence type="ECO:0000259" key="2">
    <source>
        <dbReference type="Pfam" id="PF16036"/>
    </source>
</evidence>
<evidence type="ECO:0000256" key="1">
    <source>
        <dbReference type="SAM" id="SignalP"/>
    </source>
</evidence>
<reference evidence="3 4" key="1">
    <citation type="journal article" date="2011" name="J. Bacteriol.">
        <title>Complete genome sequence of the plant growth-promoting endophyte Burkholderia phytofirmans strain PsJN.</title>
        <authorList>
            <person name="Weilharter A."/>
            <person name="Mitter B."/>
            <person name="Shin M.V."/>
            <person name="Chain P.S."/>
            <person name="Nowak J."/>
            <person name="Sessitsch A."/>
        </authorList>
    </citation>
    <scope>NUCLEOTIDE SEQUENCE [LARGE SCALE GENOMIC DNA]</scope>
    <source>
        <strain evidence="4">DSM 17436 / LMG 22146 / PsJN</strain>
    </source>
</reference>
<feature type="chain" id="PRO_5002780075" description="Chalcone isomerase domain-containing protein" evidence="1">
    <location>
        <begin position="31"/>
        <end position="182"/>
    </location>
</feature>
<dbReference type="AlphaFoldDB" id="B2T1B0"/>
<dbReference type="Proteomes" id="UP000001739">
    <property type="component" value="Chromosome 1"/>
</dbReference>
<dbReference type="Pfam" id="PF16036">
    <property type="entry name" value="Chalcone_3"/>
    <property type="match status" value="1"/>
</dbReference>
<proteinExistence type="predicted"/>
<sequence length="182" mass="20368" precursor="true">MSCSSCFRKRTDVRAFVALVLALWVSAACADWRGDVQSAQLVGEGDFSVLGFRLYRAQMWSERVPVDYDARFALHIVYARGIKRERLADTGISEIKRLAGVPIPADTLERWRADMLQAFVDVSPGDQLSAVYLPDKGVRFYAGERMTGEFDDPAFARAFFGIWLDPSTRAPTLRKQLLGTAP</sequence>